<dbReference type="SUPFAM" id="SSF48652">
    <property type="entry name" value="Tetraspanin"/>
    <property type="match status" value="1"/>
</dbReference>
<sequence>MGVRKARGRLLNKRNSHDLLSCFYDLTNSGKSIRPGSSRRDFGHLAFIVRLLIRRTERRKLFQIFSTKFYAPIIQKLKREKKIGSRLEMAFNEILKDYFDPKASDEIVHKLHTIQAVLRCCGKNGGQDFIQMERPHPCGRAVSQYVRNFLAMPETSGRICLCKMFSLSRTNGYLFYRTFSKKNVNKNSE</sequence>
<dbReference type="AlphaFoldDB" id="W6USA8"/>
<proteinExistence type="predicted"/>
<reference evidence="1 2" key="1">
    <citation type="journal article" date="2013" name="Nat. Genet.">
        <title>The genome of the hydatid tapeworm Echinococcus granulosus.</title>
        <authorList>
            <person name="Zheng H."/>
            <person name="Zhang W."/>
            <person name="Zhang L."/>
            <person name="Zhang Z."/>
            <person name="Li J."/>
            <person name="Lu G."/>
            <person name="Zhu Y."/>
            <person name="Wang Y."/>
            <person name="Huang Y."/>
            <person name="Liu J."/>
            <person name="Kang H."/>
            <person name="Chen J."/>
            <person name="Wang L."/>
            <person name="Chen A."/>
            <person name="Yu S."/>
            <person name="Gao Z."/>
            <person name="Jin L."/>
            <person name="Gu W."/>
            <person name="Wang Z."/>
            <person name="Zhao L."/>
            <person name="Shi B."/>
            <person name="Wen H."/>
            <person name="Lin R."/>
            <person name="Jones M.K."/>
            <person name="Brejova B."/>
            <person name="Vinar T."/>
            <person name="Zhao G."/>
            <person name="McManus D.P."/>
            <person name="Chen Z."/>
            <person name="Zhou Y."/>
            <person name="Wang S."/>
        </authorList>
    </citation>
    <scope>NUCLEOTIDE SEQUENCE [LARGE SCALE GENOMIC DNA]</scope>
</reference>
<dbReference type="EMBL" id="APAU02000006">
    <property type="protein sequence ID" value="EUB63526.1"/>
    <property type="molecule type" value="Genomic_DNA"/>
</dbReference>
<gene>
    <name evidence="1" type="ORF">EGR_01608</name>
</gene>
<dbReference type="KEGG" id="egl:EGR_01608"/>
<dbReference type="CTD" id="36337323"/>
<dbReference type="GO" id="GO:0016020">
    <property type="term" value="C:membrane"/>
    <property type="evidence" value="ECO:0007669"/>
    <property type="project" value="InterPro"/>
</dbReference>
<dbReference type="GeneID" id="36337323"/>
<keyword evidence="2" id="KW-1185">Reference proteome</keyword>
<dbReference type="OrthoDB" id="6256491at2759"/>
<protein>
    <submittedName>
        <fullName evidence="1">Uncharacterized protein</fullName>
    </submittedName>
</protein>
<evidence type="ECO:0000313" key="1">
    <source>
        <dbReference type="EMBL" id="EUB63526.1"/>
    </source>
</evidence>
<name>W6USA8_ECHGR</name>
<accession>W6USA8</accession>
<dbReference type="InterPro" id="IPR008952">
    <property type="entry name" value="Tetraspanin_EC2_sf"/>
</dbReference>
<evidence type="ECO:0000313" key="2">
    <source>
        <dbReference type="Proteomes" id="UP000019149"/>
    </source>
</evidence>
<dbReference type="RefSeq" id="XP_024354722.1">
    <property type="nucleotide sequence ID" value="XM_024490857.1"/>
</dbReference>
<comment type="caution">
    <text evidence="1">The sequence shown here is derived from an EMBL/GenBank/DDBJ whole genome shotgun (WGS) entry which is preliminary data.</text>
</comment>
<organism evidence="1 2">
    <name type="scientific">Echinococcus granulosus</name>
    <name type="common">Hydatid tapeworm</name>
    <dbReference type="NCBI Taxonomy" id="6210"/>
    <lineage>
        <taxon>Eukaryota</taxon>
        <taxon>Metazoa</taxon>
        <taxon>Spiralia</taxon>
        <taxon>Lophotrochozoa</taxon>
        <taxon>Platyhelminthes</taxon>
        <taxon>Cestoda</taxon>
        <taxon>Eucestoda</taxon>
        <taxon>Cyclophyllidea</taxon>
        <taxon>Taeniidae</taxon>
        <taxon>Echinococcus</taxon>
        <taxon>Echinococcus granulosus group</taxon>
    </lineage>
</organism>
<dbReference type="Proteomes" id="UP000019149">
    <property type="component" value="Unassembled WGS sequence"/>
</dbReference>